<evidence type="ECO:0000313" key="1">
    <source>
        <dbReference type="EMBL" id="QIK77156.1"/>
    </source>
</evidence>
<reference evidence="1 2" key="1">
    <citation type="submission" date="2020-03" db="EMBL/GenBank/DDBJ databases">
        <title>Nocardioides sp. nov., isolated from fish.</title>
        <authorList>
            <person name="Hyun D.-W."/>
            <person name="Bae J.-W."/>
        </authorList>
    </citation>
    <scope>NUCLEOTIDE SEQUENCE [LARGE SCALE GENOMIC DNA]</scope>
    <source>
        <strain evidence="1 2">HDW12A</strain>
    </source>
</reference>
<evidence type="ECO:0000313" key="2">
    <source>
        <dbReference type="Proteomes" id="UP000502035"/>
    </source>
</evidence>
<dbReference type="InterPro" id="IPR027417">
    <property type="entry name" value="P-loop_NTPase"/>
</dbReference>
<organism evidence="1 2">
    <name type="scientific">Nocardioides piscis</name>
    <dbReference type="NCBI Taxonomy" id="2714938"/>
    <lineage>
        <taxon>Bacteria</taxon>
        <taxon>Bacillati</taxon>
        <taxon>Actinomycetota</taxon>
        <taxon>Actinomycetes</taxon>
        <taxon>Propionibacteriales</taxon>
        <taxon>Nocardioidaceae</taxon>
        <taxon>Nocardioides</taxon>
    </lineage>
</organism>
<dbReference type="PANTHER" id="PTHR41287">
    <property type="match status" value="1"/>
</dbReference>
<dbReference type="AlphaFoldDB" id="A0A6G7YKA8"/>
<dbReference type="Proteomes" id="UP000502035">
    <property type="component" value="Chromosome"/>
</dbReference>
<name>A0A6G7YKA8_9ACTN</name>
<gene>
    <name evidence="1" type="ORF">G7071_00310</name>
</gene>
<keyword evidence="2" id="KW-1185">Reference proteome</keyword>
<sequence length="485" mass="52462">MPPGTNSERSLTALLGSETPRLATPPLHHLTPDTSLGFEVIAFSERFCRVELMPWQRWWLIHALELRPDGRLRFRRILTLVSRQNGKTHLLKLVALWAMVSGRAQLVLGVAQDLVTARESWQGTIDLTEHHPALTALRGKNAVRLSTGDLAFTLTNGARYKIAPANGRAGRGLSVDLLILDELREHRDDAAWAALSATTTARPDGLIVAISNAGEERSIVLNGLRDSALAGADETLGLFEWSAPDNCELDDPRAWAQANPGLGHTIEDRTLASALATLTPGRFRTEHLCQRVESIETAIDLNAWQACADSLGTMDALRDRITLCLDVSSDLKHVSLVAAGQRQDGRVRVEPVGAWDSPDQARAALPDLLTRIDPRVLGWFPGGPAAALAADLRGLSKTVELKAGDVPSVCQGFAEQVTARRLVHSNDPLLNAHVSQTTKLTSGDGWRFSRRGLGHCDALYAAAGSVHLARTLPVSVGKPRIIVAA</sequence>
<dbReference type="PANTHER" id="PTHR41287:SF1">
    <property type="entry name" value="PROTEIN YMFN"/>
    <property type="match status" value="1"/>
</dbReference>
<dbReference type="InterPro" id="IPR005021">
    <property type="entry name" value="Terminase_largesu-like"/>
</dbReference>
<protein>
    <submittedName>
        <fullName evidence="1">Terminase</fullName>
    </submittedName>
</protein>
<proteinExistence type="predicted"/>
<accession>A0A6G7YKA8</accession>
<dbReference type="KEGG" id="npi:G7071_00310"/>
<dbReference type="Gene3D" id="3.40.50.300">
    <property type="entry name" value="P-loop containing nucleotide triphosphate hydrolases"/>
    <property type="match status" value="1"/>
</dbReference>
<dbReference type="EMBL" id="CP049866">
    <property type="protein sequence ID" value="QIK77156.1"/>
    <property type="molecule type" value="Genomic_DNA"/>
</dbReference>